<protein>
    <submittedName>
        <fullName evidence="1">Uncharacterized protein</fullName>
    </submittedName>
</protein>
<keyword evidence="2" id="KW-1185">Reference proteome</keyword>
<dbReference type="EMBL" id="UYRU01009907">
    <property type="protein sequence ID" value="VDK44664.1"/>
    <property type="molecule type" value="Genomic_DNA"/>
</dbReference>
<sequence>MEYATPLSMSIFREFAHHLHRCAREYKESINRRIKLDVMTDVFISCDAKALKDDIKCPCLRPVSQFESKSNLVQITYSFVIL</sequence>
<dbReference type="AlphaFoldDB" id="A0A3P6RJ64"/>
<reference evidence="1 2" key="1">
    <citation type="submission" date="2018-11" db="EMBL/GenBank/DDBJ databases">
        <authorList>
            <consortium name="Pathogen Informatics"/>
        </authorList>
    </citation>
    <scope>NUCLEOTIDE SEQUENCE [LARGE SCALE GENOMIC DNA]</scope>
</reference>
<organism evidence="1 2">
    <name type="scientific">Dibothriocephalus latus</name>
    <name type="common">Fish tapeworm</name>
    <name type="synonym">Diphyllobothrium latum</name>
    <dbReference type="NCBI Taxonomy" id="60516"/>
    <lineage>
        <taxon>Eukaryota</taxon>
        <taxon>Metazoa</taxon>
        <taxon>Spiralia</taxon>
        <taxon>Lophotrochozoa</taxon>
        <taxon>Platyhelminthes</taxon>
        <taxon>Cestoda</taxon>
        <taxon>Eucestoda</taxon>
        <taxon>Diphyllobothriidea</taxon>
        <taxon>Diphyllobothriidae</taxon>
        <taxon>Dibothriocephalus</taxon>
    </lineage>
</organism>
<accession>A0A3P6RJ64</accession>
<evidence type="ECO:0000313" key="1">
    <source>
        <dbReference type="EMBL" id="VDK44664.1"/>
    </source>
</evidence>
<evidence type="ECO:0000313" key="2">
    <source>
        <dbReference type="Proteomes" id="UP000281553"/>
    </source>
</evidence>
<dbReference type="Proteomes" id="UP000281553">
    <property type="component" value="Unassembled WGS sequence"/>
</dbReference>
<name>A0A3P6RJ64_DIBLA</name>
<gene>
    <name evidence="1" type="ORF">DILT_LOCUS1448</name>
</gene>
<proteinExistence type="predicted"/>